<evidence type="ECO:0000259" key="3">
    <source>
        <dbReference type="PROSITE" id="PS50989"/>
    </source>
</evidence>
<reference evidence="4 5" key="1">
    <citation type="submission" date="2018-02" db="EMBL/GenBank/DDBJ databases">
        <title>Corynebacterium alimpuense sp. nov., a marine obligate actinomycete isolated from sediments of Valparaiso bay, Chile.</title>
        <authorList>
            <person name="Claverias F."/>
            <person name="Gonzales-Siles L."/>
            <person name="Salva-Serra F."/>
            <person name="Inganaes E."/>
            <person name="Molin K."/>
            <person name="Cumsille A."/>
            <person name="Undabarrena A."/>
            <person name="Couve E."/>
            <person name="Moore E.R.B."/>
            <person name="Gomila M."/>
            <person name="Camara B."/>
        </authorList>
    </citation>
    <scope>NUCLEOTIDE SEQUENCE [LARGE SCALE GENOMIC DNA]</scope>
    <source>
        <strain evidence="4 5">CCUG 69366</strain>
    </source>
</reference>
<evidence type="ECO:0000313" key="4">
    <source>
        <dbReference type="EMBL" id="RNE48780.1"/>
    </source>
</evidence>
<dbReference type="PROSITE" id="PS50989">
    <property type="entry name" value="COA_CT_CTER"/>
    <property type="match status" value="1"/>
</dbReference>
<dbReference type="InterPro" id="IPR034733">
    <property type="entry name" value="AcCoA_carboxyl_beta"/>
</dbReference>
<comment type="similarity">
    <text evidence="1">Belongs to the AccD/PCCB family.</text>
</comment>
<dbReference type="AlphaFoldDB" id="A0A3M8K6M5"/>
<dbReference type="EMBL" id="PTJO01000004">
    <property type="protein sequence ID" value="RNE48780.1"/>
    <property type="molecule type" value="Genomic_DNA"/>
</dbReference>
<dbReference type="InterPro" id="IPR011763">
    <property type="entry name" value="COA_CT_C"/>
</dbReference>
<dbReference type="InterPro" id="IPR011762">
    <property type="entry name" value="COA_CT_N"/>
</dbReference>
<evidence type="ECO:0000256" key="1">
    <source>
        <dbReference type="ARBA" id="ARBA00006102"/>
    </source>
</evidence>
<dbReference type="GO" id="GO:0009317">
    <property type="term" value="C:acetyl-CoA carboxylase complex"/>
    <property type="evidence" value="ECO:0007669"/>
    <property type="project" value="TreeGrafter"/>
</dbReference>
<dbReference type="GO" id="GO:0016740">
    <property type="term" value="F:transferase activity"/>
    <property type="evidence" value="ECO:0007669"/>
    <property type="project" value="UniProtKB-KW"/>
</dbReference>
<keyword evidence="4" id="KW-0808">Transferase</keyword>
<keyword evidence="5" id="KW-1185">Reference proteome</keyword>
<dbReference type="PANTHER" id="PTHR43842">
    <property type="entry name" value="PROPIONYL-COA CARBOXYLASE BETA CHAIN"/>
    <property type="match status" value="1"/>
</dbReference>
<dbReference type="Gene3D" id="3.90.226.10">
    <property type="entry name" value="2-enoyl-CoA Hydratase, Chain A, domain 1"/>
    <property type="match status" value="2"/>
</dbReference>
<dbReference type="InterPro" id="IPR029045">
    <property type="entry name" value="ClpP/crotonase-like_dom_sf"/>
</dbReference>
<organism evidence="4 5">
    <name type="scientific">Corynebacterium alimapuense</name>
    <dbReference type="NCBI Taxonomy" id="1576874"/>
    <lineage>
        <taxon>Bacteria</taxon>
        <taxon>Bacillati</taxon>
        <taxon>Actinomycetota</taxon>
        <taxon>Actinomycetes</taxon>
        <taxon>Mycobacteriales</taxon>
        <taxon>Corynebacteriaceae</taxon>
        <taxon>Corynebacterium</taxon>
    </lineage>
</organism>
<dbReference type="RefSeq" id="WP_123047917.1">
    <property type="nucleotide sequence ID" value="NZ_PTJO01000004.1"/>
</dbReference>
<gene>
    <name evidence="4" type="ORF">C5L39_05585</name>
</gene>
<dbReference type="GO" id="GO:0003989">
    <property type="term" value="F:acetyl-CoA carboxylase activity"/>
    <property type="evidence" value="ECO:0007669"/>
    <property type="project" value="UniProtKB-ARBA"/>
</dbReference>
<dbReference type="FunFam" id="3.90.226.10:FF:000017">
    <property type="entry name" value="Propionyl-CoA carboxylase subunit beta 5"/>
    <property type="match status" value="1"/>
</dbReference>
<proteinExistence type="inferred from homology"/>
<evidence type="ECO:0000259" key="2">
    <source>
        <dbReference type="PROSITE" id="PS50980"/>
    </source>
</evidence>
<dbReference type="OrthoDB" id="4434131at2"/>
<dbReference type="SUPFAM" id="SSF52096">
    <property type="entry name" value="ClpP/crotonase"/>
    <property type="match status" value="2"/>
</dbReference>
<dbReference type="InterPro" id="IPR051047">
    <property type="entry name" value="AccD/PCCB"/>
</dbReference>
<sequence length="543" mass="58666">MTISSPLTDLSDLTNVTTTAGKIADLKRRRAEATYPMGEKAVERVHSQNRLTARERLDYLLDEGSFIETDMLAKHRTTDFGMGKKHPTTDGIVTGWGTIDGREVCIFSQDGTVFGGALGEVYGEKMIKVMDLAVTTGRPLIGLYEGAGARIQDGAVSLDQIARTFYQNIHASGVVPQISVIMGASAGGNAYSPALTDFVVMVEKTSKMFVTGPDVIKTVTGEEITQEELGGASTHMSTAGNSHFTAQSDEEALDWVGDLVSFLPSNNRSLAPLEDYEGDEGAVSNNLTADDLKLDGIIPDSPTQPYDVREIIQCLTDDGEYLEIQAQRAENVVIAFGRIEGQSVGFVANQPAVYAGCLDIDSSEKAARFIRTCDAFNIPIVMLVDVPGFLPGAGQEYGGILRRGAKLLYAYGEATVPKITVTMRKAYGGAYCVMGSKGLGADVNLAWPTAQIAVMGAAGAVGFIYRKELKEAHEKGLDVNELAKSFEREYEDHMLNPYKAAERGLIDAVILPSETRGMIARNLRLYKDKNVSRPARKHGNIPL</sequence>
<dbReference type="GO" id="GO:0015977">
    <property type="term" value="P:carbon fixation"/>
    <property type="evidence" value="ECO:0007669"/>
    <property type="project" value="UniProtKB-ARBA"/>
</dbReference>
<dbReference type="FunFam" id="3.90.226.10:FF:000016">
    <property type="entry name" value="Propionyl-CoA carboxylase, beta subunit"/>
    <property type="match status" value="1"/>
</dbReference>
<dbReference type="PROSITE" id="PS50980">
    <property type="entry name" value="COA_CT_NTER"/>
    <property type="match status" value="1"/>
</dbReference>
<comment type="caution">
    <text evidence="4">The sequence shown here is derived from an EMBL/GenBank/DDBJ whole genome shotgun (WGS) entry which is preliminary data.</text>
</comment>
<name>A0A3M8K6M5_9CORY</name>
<evidence type="ECO:0000313" key="5">
    <source>
        <dbReference type="Proteomes" id="UP000266975"/>
    </source>
</evidence>
<feature type="domain" description="CoA carboxyltransferase C-terminal" evidence="3">
    <location>
        <begin position="289"/>
        <end position="533"/>
    </location>
</feature>
<dbReference type="Pfam" id="PF01039">
    <property type="entry name" value="Carboxyl_trans"/>
    <property type="match status" value="1"/>
</dbReference>
<accession>A0A3M8K6M5</accession>
<dbReference type="Proteomes" id="UP000266975">
    <property type="component" value="Unassembled WGS sequence"/>
</dbReference>
<dbReference type="PANTHER" id="PTHR43842:SF2">
    <property type="entry name" value="PROPIONYL-COA CARBOXYLASE BETA CHAIN, MITOCHONDRIAL"/>
    <property type="match status" value="1"/>
</dbReference>
<protein>
    <submittedName>
        <fullName evidence="4">Methylmalonyl-CoA carboxyltransferase</fullName>
    </submittedName>
</protein>
<dbReference type="GO" id="GO:0004658">
    <property type="term" value="F:propionyl-CoA carboxylase activity"/>
    <property type="evidence" value="ECO:0007669"/>
    <property type="project" value="UniProtKB-ARBA"/>
</dbReference>
<feature type="domain" description="CoA carboxyltransferase N-terminal" evidence="2">
    <location>
        <begin position="19"/>
        <end position="275"/>
    </location>
</feature>